<keyword evidence="7" id="KW-0206">Cytoskeleton</keyword>
<dbReference type="Pfam" id="PF05914">
    <property type="entry name" value="RIB43A"/>
    <property type="match status" value="1"/>
</dbReference>
<dbReference type="OMA" id="CATWTAP"/>
<keyword evidence="8" id="KW-0966">Cell projection</keyword>
<comment type="subunit">
    <text evidence="9">Microtubule inner protein component of sperm flagellar doublet microtubules.</text>
</comment>
<dbReference type="STRING" id="244447.ENSCSEP00000005259"/>
<keyword evidence="4" id="KW-0282">Flagellum</keyword>
<evidence type="ECO:0008006" key="12">
    <source>
        <dbReference type="Google" id="ProtNLM"/>
    </source>
</evidence>
<evidence type="ECO:0000256" key="8">
    <source>
        <dbReference type="ARBA" id="ARBA00023273"/>
    </source>
</evidence>
<keyword evidence="6" id="KW-0969">Cilium</keyword>
<evidence type="ECO:0000256" key="5">
    <source>
        <dbReference type="ARBA" id="ARBA00023054"/>
    </source>
</evidence>
<dbReference type="GeneTree" id="ENSGT00390000010825"/>
<dbReference type="InParanoid" id="A0A3P8UTU8"/>
<proteinExistence type="inferred from homology"/>
<evidence type="ECO:0000256" key="2">
    <source>
        <dbReference type="ARBA" id="ARBA00006875"/>
    </source>
</evidence>
<comment type="similarity">
    <text evidence="2">Belongs to the RIB43A family.</text>
</comment>
<evidence type="ECO:0000256" key="4">
    <source>
        <dbReference type="ARBA" id="ARBA00022846"/>
    </source>
</evidence>
<evidence type="ECO:0000256" key="6">
    <source>
        <dbReference type="ARBA" id="ARBA00023069"/>
    </source>
</evidence>
<dbReference type="PANTHER" id="PTHR14517">
    <property type="entry name" value="RIB43A-RELATED"/>
    <property type="match status" value="1"/>
</dbReference>
<evidence type="ECO:0000256" key="9">
    <source>
        <dbReference type="ARBA" id="ARBA00046435"/>
    </source>
</evidence>
<dbReference type="PANTHER" id="PTHR14517:SF10">
    <property type="entry name" value="RIB43A-LIKE WITH COILED-COILS PROTEIN 2"/>
    <property type="match status" value="1"/>
</dbReference>
<dbReference type="InterPro" id="IPR008805">
    <property type="entry name" value="RIB43A"/>
</dbReference>
<evidence type="ECO:0000313" key="11">
    <source>
        <dbReference type="Proteomes" id="UP000265120"/>
    </source>
</evidence>
<evidence type="ECO:0000256" key="1">
    <source>
        <dbReference type="ARBA" id="ARBA00004611"/>
    </source>
</evidence>
<dbReference type="Proteomes" id="UP000265120">
    <property type="component" value="Chromosome 6"/>
</dbReference>
<evidence type="ECO:0000256" key="3">
    <source>
        <dbReference type="ARBA" id="ARBA00022490"/>
    </source>
</evidence>
<sequence>MDDVEHIADRMERAGVQRRRRAEVERRERIFNEKWRTIGVDKQALDIQMLEKKKQEDEENQNSMAYEAQMRHNNRIAFIQNIREEEKQRAINKEIVNFRDNYQQPYTRREYDLNDPDRLKKTKGEDAQVSLCGLLGEDKEYYDRMQKQREQFNAWIQQQQTEQALQRHKQKLEGRLVDSHLSVYTYIHIHIYTHTHTHTHTDLL</sequence>
<dbReference type="Ensembl" id="ENSCSET00000005318.1">
    <property type="protein sequence ID" value="ENSCSEP00000005259.1"/>
    <property type="gene ID" value="ENSCSEG00000003392.1"/>
</dbReference>
<keyword evidence="5" id="KW-0175">Coiled coil</keyword>
<reference evidence="10" key="3">
    <citation type="submission" date="2025-09" db="UniProtKB">
        <authorList>
            <consortium name="Ensembl"/>
        </authorList>
    </citation>
    <scope>IDENTIFICATION</scope>
</reference>
<keyword evidence="3" id="KW-0963">Cytoplasm</keyword>
<evidence type="ECO:0000313" key="10">
    <source>
        <dbReference type="Ensembl" id="ENSCSEP00000005259.1"/>
    </source>
</evidence>
<dbReference type="AlphaFoldDB" id="A0A3P8UTU8"/>
<accession>A0A3P8UTU8</accession>
<reference evidence="10" key="2">
    <citation type="submission" date="2025-08" db="UniProtKB">
        <authorList>
            <consortium name="Ensembl"/>
        </authorList>
    </citation>
    <scope>IDENTIFICATION</scope>
</reference>
<reference evidence="10 11" key="1">
    <citation type="journal article" date="2014" name="Nat. Genet.">
        <title>Whole-genome sequence of a flatfish provides insights into ZW sex chromosome evolution and adaptation to a benthic lifestyle.</title>
        <authorList>
            <person name="Chen S."/>
            <person name="Zhang G."/>
            <person name="Shao C."/>
            <person name="Huang Q."/>
            <person name="Liu G."/>
            <person name="Zhang P."/>
            <person name="Song W."/>
            <person name="An N."/>
            <person name="Chalopin D."/>
            <person name="Volff J.N."/>
            <person name="Hong Y."/>
            <person name="Li Q."/>
            <person name="Sha Z."/>
            <person name="Zhou H."/>
            <person name="Xie M."/>
            <person name="Yu Q."/>
            <person name="Liu Y."/>
            <person name="Xiang H."/>
            <person name="Wang N."/>
            <person name="Wu K."/>
            <person name="Yang C."/>
            <person name="Zhou Q."/>
            <person name="Liao X."/>
            <person name="Yang L."/>
            <person name="Hu Q."/>
            <person name="Zhang J."/>
            <person name="Meng L."/>
            <person name="Jin L."/>
            <person name="Tian Y."/>
            <person name="Lian J."/>
            <person name="Yang J."/>
            <person name="Miao G."/>
            <person name="Liu S."/>
            <person name="Liang Z."/>
            <person name="Yan F."/>
            <person name="Li Y."/>
            <person name="Sun B."/>
            <person name="Zhang H."/>
            <person name="Zhang J."/>
            <person name="Zhu Y."/>
            <person name="Du M."/>
            <person name="Zhao Y."/>
            <person name="Schartl M."/>
            <person name="Tang Q."/>
            <person name="Wang J."/>
        </authorList>
    </citation>
    <scope>NUCLEOTIDE SEQUENCE</scope>
</reference>
<keyword evidence="11" id="KW-1185">Reference proteome</keyword>
<organism evidence="10 11">
    <name type="scientific">Cynoglossus semilaevis</name>
    <name type="common">Tongue sole</name>
    <dbReference type="NCBI Taxonomy" id="244447"/>
    <lineage>
        <taxon>Eukaryota</taxon>
        <taxon>Metazoa</taxon>
        <taxon>Chordata</taxon>
        <taxon>Craniata</taxon>
        <taxon>Vertebrata</taxon>
        <taxon>Euteleostomi</taxon>
        <taxon>Actinopterygii</taxon>
        <taxon>Neopterygii</taxon>
        <taxon>Teleostei</taxon>
        <taxon>Neoteleostei</taxon>
        <taxon>Acanthomorphata</taxon>
        <taxon>Carangaria</taxon>
        <taxon>Pleuronectiformes</taxon>
        <taxon>Pleuronectoidei</taxon>
        <taxon>Cynoglossidae</taxon>
        <taxon>Cynoglossinae</taxon>
        <taxon>Cynoglossus</taxon>
    </lineage>
</organism>
<comment type="subcellular location">
    <subcellularLocation>
        <location evidence="1">Cytoplasm</location>
        <location evidence="1">Cytoskeleton</location>
        <location evidence="1">Flagellum axoneme</location>
    </subcellularLocation>
</comment>
<name>A0A3P8UTU8_CYNSE</name>
<protein>
    <recommendedName>
        <fullName evidence="12">RIB43A domain with coiled-coils 2</fullName>
    </recommendedName>
</protein>
<evidence type="ECO:0000256" key="7">
    <source>
        <dbReference type="ARBA" id="ARBA00023212"/>
    </source>
</evidence>